<feature type="region of interest" description="Disordered" evidence="1">
    <location>
        <begin position="1"/>
        <end position="20"/>
    </location>
</feature>
<gene>
    <name evidence="2" type="ORF">MRATA1EN1_LOCUS26305</name>
</gene>
<evidence type="ECO:0000256" key="1">
    <source>
        <dbReference type="SAM" id="MobiDB-lite"/>
    </source>
</evidence>
<dbReference type="Proteomes" id="UP001176941">
    <property type="component" value="Chromosome 6"/>
</dbReference>
<evidence type="ECO:0000313" key="3">
    <source>
        <dbReference type="Proteomes" id="UP001176941"/>
    </source>
</evidence>
<keyword evidence="3" id="KW-1185">Reference proteome</keyword>
<protein>
    <submittedName>
        <fullName evidence="2">Uncharacterized protein</fullName>
    </submittedName>
</protein>
<accession>A0ABN8ZUY0</accession>
<proteinExistence type="predicted"/>
<feature type="region of interest" description="Disordered" evidence="1">
    <location>
        <begin position="32"/>
        <end position="56"/>
    </location>
</feature>
<dbReference type="EMBL" id="OX459942">
    <property type="protein sequence ID" value="CAI9177343.1"/>
    <property type="molecule type" value="Genomic_DNA"/>
</dbReference>
<name>A0ABN8ZUY0_RANTA</name>
<feature type="compositionally biased region" description="Basic and acidic residues" evidence="1">
    <location>
        <begin position="44"/>
        <end position="56"/>
    </location>
</feature>
<evidence type="ECO:0000313" key="2">
    <source>
        <dbReference type="EMBL" id="CAI9177343.1"/>
    </source>
</evidence>
<organism evidence="2 3">
    <name type="scientific">Rangifer tarandus platyrhynchus</name>
    <name type="common">Svalbard reindeer</name>
    <dbReference type="NCBI Taxonomy" id="3082113"/>
    <lineage>
        <taxon>Eukaryota</taxon>
        <taxon>Metazoa</taxon>
        <taxon>Chordata</taxon>
        <taxon>Craniata</taxon>
        <taxon>Vertebrata</taxon>
        <taxon>Euteleostomi</taxon>
        <taxon>Mammalia</taxon>
        <taxon>Eutheria</taxon>
        <taxon>Laurasiatheria</taxon>
        <taxon>Artiodactyla</taxon>
        <taxon>Ruminantia</taxon>
        <taxon>Pecora</taxon>
        <taxon>Cervidae</taxon>
        <taxon>Odocoileinae</taxon>
        <taxon>Rangifer</taxon>
    </lineage>
</organism>
<reference evidence="2" key="1">
    <citation type="submission" date="2023-04" db="EMBL/GenBank/DDBJ databases">
        <authorList>
            <consortium name="ELIXIR-Norway"/>
        </authorList>
    </citation>
    <scope>NUCLEOTIDE SEQUENCE [LARGE SCALE GENOMIC DNA]</scope>
</reference>
<sequence length="140" mass="15320">MSPGAWMAGQRRPGRSGLIPWRPHPALPFPDFLPLGSRAAEGQSSEREETQTHGEVRREFTVADPRLNSLGEQWKPSGSLHKCVLGRTLWSWLLEIHHSVGFALWPTSAAGLVLGLGPPPTASSICLQEGGMLCRSQKDF</sequence>